<sequence length="791" mass="89481">MGNQLSGIAPSQILSVDHYFSDLPDIEFDFSLGSTRFFKVARAKHREGLCVVKVFAIQDPSLPLKTYQDQLTDIKNRLVTAPNVLPFHHSILTDKASLLIRQFIKDNLYDRISTRPFLDVIEKKWIVFQLLSALDQCHSVKVCHGDIKTENVMVTGWNWVLLTDIASFKPAFLPEDNPADFNFFFDTSRRRSCYIAPERFLDSRQAEQLLARGSSMAGNGDAQSNSDPSLPDMDLVRHQQGTLTPEMDIFSAGCVIAELFNEGNRLFDLSELLSYRNGDYDPTTTLSKIEDANIRELVGQMIGKDSKSRLSAAEFMKKYRGVIFPEQFYTFLKNYMSKFAMLPVLTADEKISRIKRDIGQILKELLVTNDTDDVTTSDKDGCLVIIVSLLTSCIRSCKYCVSKLTVLELLLKIAHHVGDDIILERLLPYILYLVNDPLPQVRAQALKILTHCLQLVRSMPRSDANIFPEYVLPSLSWLTQDQEVIVRIAYAENIASLAETALKFLEMAQLDFANQESNDADDAPIQYQGSYDTELQALHELIQRKVVTLLSDPENIVKQTLLENGITQLCVFFGPGLAVKGAFFDSIVGVAAYVGWQSLVMLRPLLEQGLSDTEEFVVCKALNALTCLAELGLLQKPTLQELVSEIVPFLCHPNMWPDVHCNLLPLLQPFLKQPVVQVDQEVILVSLLKEPINRGVYDFIIRSTHVVSLFDSLQDRQLVRNLCRAGQRPNYPETDEVLVPVFRKLHSQGITEEDEDKLLFLREVILKLHRAKTSAMEQPENNDEVMKEIST</sequence>
<dbReference type="Proteomes" id="UP001163046">
    <property type="component" value="Unassembled WGS sequence"/>
</dbReference>
<keyword evidence="5" id="KW-0677">Repeat</keyword>
<evidence type="ECO:0000256" key="4">
    <source>
        <dbReference type="ARBA" id="ARBA00022679"/>
    </source>
</evidence>
<protein>
    <recommendedName>
        <fullName evidence="1">non-specific serine/threonine protein kinase</fullName>
        <ecNumber evidence="1">2.7.11.1</ecNumber>
    </recommendedName>
</protein>
<keyword evidence="2" id="KW-0723">Serine/threonine-protein kinase</keyword>
<dbReference type="Gene3D" id="1.10.510.10">
    <property type="entry name" value="Transferase(Phosphotransferase) domain 1"/>
    <property type="match status" value="1"/>
</dbReference>
<dbReference type="Pfam" id="PF00069">
    <property type="entry name" value="Pkinase"/>
    <property type="match status" value="1"/>
</dbReference>
<gene>
    <name evidence="10" type="primary">PIK3R4_2</name>
    <name evidence="10" type="ORF">OS493_006566</name>
</gene>
<dbReference type="InterPro" id="IPR000719">
    <property type="entry name" value="Prot_kinase_dom"/>
</dbReference>
<feature type="domain" description="Protein kinase" evidence="9">
    <location>
        <begin position="26"/>
        <end position="332"/>
    </location>
</feature>
<keyword evidence="11" id="KW-1185">Reference proteome</keyword>
<comment type="caution">
    <text evidence="10">The sequence shown here is derived from an EMBL/GenBank/DDBJ whole genome shotgun (WGS) entry which is preliminary data.</text>
</comment>
<accession>A0A9X0DBI0</accession>
<dbReference type="Pfam" id="PF22956">
    <property type="entry name" value="VPS15-like_hel"/>
    <property type="match status" value="2"/>
</dbReference>
<proteinExistence type="predicted"/>
<keyword evidence="4 10" id="KW-0808">Transferase</keyword>
<keyword evidence="7" id="KW-0418">Kinase</keyword>
<dbReference type="GO" id="GO:0016236">
    <property type="term" value="P:macroautophagy"/>
    <property type="evidence" value="ECO:0007669"/>
    <property type="project" value="InterPro"/>
</dbReference>
<keyword evidence="6" id="KW-0547">Nucleotide-binding</keyword>
<dbReference type="FunFam" id="1.25.10.10:FF:000154">
    <property type="entry name" value="Phosphoinositide 3-kinase regulatory subunit 4"/>
    <property type="match status" value="1"/>
</dbReference>
<evidence type="ECO:0000256" key="5">
    <source>
        <dbReference type="ARBA" id="ARBA00022737"/>
    </source>
</evidence>
<dbReference type="OrthoDB" id="242910at2759"/>
<dbReference type="AlphaFoldDB" id="A0A9X0DBI0"/>
<evidence type="ECO:0000256" key="1">
    <source>
        <dbReference type="ARBA" id="ARBA00012513"/>
    </source>
</evidence>
<evidence type="ECO:0000256" key="8">
    <source>
        <dbReference type="ARBA" id="ARBA00022840"/>
    </source>
</evidence>
<evidence type="ECO:0000313" key="10">
    <source>
        <dbReference type="EMBL" id="KAJ7393581.1"/>
    </source>
</evidence>
<organism evidence="10 11">
    <name type="scientific">Desmophyllum pertusum</name>
    <dbReference type="NCBI Taxonomy" id="174260"/>
    <lineage>
        <taxon>Eukaryota</taxon>
        <taxon>Metazoa</taxon>
        <taxon>Cnidaria</taxon>
        <taxon>Anthozoa</taxon>
        <taxon>Hexacorallia</taxon>
        <taxon>Scleractinia</taxon>
        <taxon>Caryophylliina</taxon>
        <taxon>Caryophylliidae</taxon>
        <taxon>Desmophyllum</taxon>
    </lineage>
</organism>
<reference evidence="10" key="1">
    <citation type="submission" date="2023-01" db="EMBL/GenBank/DDBJ databases">
        <title>Genome assembly of the deep-sea coral Lophelia pertusa.</title>
        <authorList>
            <person name="Herrera S."/>
            <person name="Cordes E."/>
        </authorList>
    </citation>
    <scope>NUCLEOTIDE SEQUENCE</scope>
    <source>
        <strain evidence="10">USNM1676648</strain>
        <tissue evidence="10">Polyp</tissue>
    </source>
</reference>
<evidence type="ECO:0000256" key="7">
    <source>
        <dbReference type="ARBA" id="ARBA00022777"/>
    </source>
</evidence>
<dbReference type="InterPro" id="IPR008271">
    <property type="entry name" value="Ser/Thr_kinase_AS"/>
</dbReference>
<dbReference type="PROSITE" id="PS00108">
    <property type="entry name" value="PROTEIN_KINASE_ST"/>
    <property type="match status" value="1"/>
</dbReference>
<evidence type="ECO:0000313" key="11">
    <source>
        <dbReference type="Proteomes" id="UP001163046"/>
    </source>
</evidence>
<dbReference type="Gene3D" id="1.25.10.10">
    <property type="entry name" value="Leucine-rich Repeat Variant"/>
    <property type="match status" value="1"/>
</dbReference>
<evidence type="ECO:0000259" key="9">
    <source>
        <dbReference type="PROSITE" id="PS50011"/>
    </source>
</evidence>
<dbReference type="InterPro" id="IPR011989">
    <property type="entry name" value="ARM-like"/>
</dbReference>
<dbReference type="InterPro" id="IPR016024">
    <property type="entry name" value="ARM-type_fold"/>
</dbReference>
<dbReference type="GO" id="GO:0006623">
    <property type="term" value="P:protein targeting to vacuole"/>
    <property type="evidence" value="ECO:0007669"/>
    <property type="project" value="TreeGrafter"/>
</dbReference>
<dbReference type="GO" id="GO:0071561">
    <property type="term" value="C:nucleus-vacuole junction"/>
    <property type="evidence" value="ECO:0007669"/>
    <property type="project" value="TreeGrafter"/>
</dbReference>
<dbReference type="GO" id="GO:0034272">
    <property type="term" value="C:phosphatidylinositol 3-kinase complex, class III, type II"/>
    <property type="evidence" value="ECO:0007669"/>
    <property type="project" value="TreeGrafter"/>
</dbReference>
<dbReference type="PANTHER" id="PTHR17583">
    <property type="entry name" value="PHOSPHOINOSITIDE 3-KINASE REGULATORY SUBUNIT 4"/>
    <property type="match status" value="1"/>
</dbReference>
<dbReference type="InterPro" id="IPR045162">
    <property type="entry name" value="Vps15-like"/>
</dbReference>
<dbReference type="GO" id="GO:0045324">
    <property type="term" value="P:late endosome to vacuole transport"/>
    <property type="evidence" value="ECO:0007669"/>
    <property type="project" value="InterPro"/>
</dbReference>
<evidence type="ECO:0000256" key="3">
    <source>
        <dbReference type="ARBA" id="ARBA00022574"/>
    </source>
</evidence>
<keyword evidence="8" id="KW-0067">ATP-binding</keyword>
<dbReference type="GO" id="GO:0005524">
    <property type="term" value="F:ATP binding"/>
    <property type="evidence" value="ECO:0007669"/>
    <property type="project" value="UniProtKB-KW"/>
</dbReference>
<keyword evidence="3" id="KW-0853">WD repeat</keyword>
<dbReference type="GO" id="GO:0034271">
    <property type="term" value="C:phosphatidylinositol 3-kinase complex, class III, type I"/>
    <property type="evidence" value="ECO:0007669"/>
    <property type="project" value="TreeGrafter"/>
</dbReference>
<dbReference type="EMBL" id="MU825398">
    <property type="protein sequence ID" value="KAJ7393581.1"/>
    <property type="molecule type" value="Genomic_DNA"/>
</dbReference>
<dbReference type="GO" id="GO:0005770">
    <property type="term" value="C:late endosome"/>
    <property type="evidence" value="ECO:0007669"/>
    <property type="project" value="TreeGrafter"/>
</dbReference>
<dbReference type="SUPFAM" id="SSF48371">
    <property type="entry name" value="ARM repeat"/>
    <property type="match status" value="1"/>
</dbReference>
<dbReference type="InterPro" id="IPR011009">
    <property type="entry name" value="Kinase-like_dom_sf"/>
</dbReference>
<dbReference type="SMART" id="SM00220">
    <property type="entry name" value="S_TKc"/>
    <property type="match status" value="1"/>
</dbReference>
<dbReference type="PANTHER" id="PTHR17583:SF0">
    <property type="entry name" value="PHOSPHOINOSITIDE 3-KINASE REGULATORY SUBUNIT 4"/>
    <property type="match status" value="1"/>
</dbReference>
<dbReference type="InterPro" id="IPR055231">
    <property type="entry name" value="2AA_helical"/>
</dbReference>
<evidence type="ECO:0000256" key="2">
    <source>
        <dbReference type="ARBA" id="ARBA00022527"/>
    </source>
</evidence>
<dbReference type="EC" id="2.7.11.1" evidence="1"/>
<dbReference type="CDD" id="cd13980">
    <property type="entry name" value="STKc_Vps15"/>
    <property type="match status" value="1"/>
</dbReference>
<dbReference type="GO" id="GO:0004674">
    <property type="term" value="F:protein serine/threonine kinase activity"/>
    <property type="evidence" value="ECO:0007669"/>
    <property type="project" value="UniProtKB-KW"/>
</dbReference>
<dbReference type="FunFam" id="1.10.510.10:FF:000497">
    <property type="entry name" value="Phosphoinositide 3-kinase regulatory subunit"/>
    <property type="match status" value="1"/>
</dbReference>
<dbReference type="SUPFAM" id="SSF56112">
    <property type="entry name" value="Protein kinase-like (PK-like)"/>
    <property type="match status" value="1"/>
</dbReference>
<evidence type="ECO:0000256" key="6">
    <source>
        <dbReference type="ARBA" id="ARBA00022741"/>
    </source>
</evidence>
<name>A0A9X0DBI0_9CNID</name>
<dbReference type="PROSITE" id="PS50011">
    <property type="entry name" value="PROTEIN_KINASE_DOM"/>
    <property type="match status" value="1"/>
</dbReference>